<keyword evidence="3" id="KW-0677">Repeat</keyword>
<feature type="compositionally biased region" description="Basic residues" evidence="10">
    <location>
        <begin position="36"/>
        <end position="50"/>
    </location>
</feature>
<dbReference type="InterPro" id="IPR000467">
    <property type="entry name" value="G_patch_dom"/>
</dbReference>
<sequence length="883" mass="100132">MTSREYSPRGRSMSISPEPYRRDSPGYRSRSGSRSPSHRRRNGHHKKSHHHDYDRRESDYESDYEYRDKDSYDGDREKKRSHSPDYRERDRDRDRDRRHHRRDREYRRRRSRSSSRWERKSEDRKRDRDRYRDDDRDSDSSYDFDSERSPGTAPLGASGAEIIGYKSQPPNNTIMIRGLAQHITEYDIRQDIISCELMPKDIRLIRKKDTGASRGFAFVEFATVGEAVRWMEIKQGVLMLQDQYRAIMQYSIPKDLSSSDKPPSYKASADWFCIKCGAQNFKRRDNCFKCHASRTESEEGGSGSDEICNYATKTIMMRNLDALTTEDSVMSVLSTAIPDLIKSISAVCIGRDPLTSTSRGLCYLGTESTIDALAIFGALNNLKTPLAIDGKTVILSYCKYNMGDTKKAYSQADHEAFPNAAVPSTYAMTDVDSLAEYAARRYAKTPQEYMSYIEYYRNFFSQQISAGNSITLQENQMDAANAAAAVAQSAIQQLAANKTTTPYYEQIPPSGTDGKKYPVPDVSRYVYDKITGYQYCSTTGLYYDPNSTYYWNNHLQKWLYWDHDKHTYSLAPVYDSSTQNSQPCAEVTSTQEPDNKKQKQEKQDKVKVAKKIAKDMERWAKTLNQKKENSLYKATADYSVSSSSASADVGFSVLEKKALASPAPSSTPFFKPDNDDPSTSNSLPSGAPLVAAYGGESDSSGDEEELLDYQKLICNLCKRQLGSSEALTKHAKLSTLHKQNLEARNKKKSDKANEKIVYRDRAKERRMKYGDPDAPKPSKLKEKYLKARDADIPLPTASVTEPIGAENVGNRLLQKMGWTEGQGLGKQNQGRTTIIQAEQHSSTVGLGNKLPGYTALAGESYKDCVKKMMYARYQELTEKENSN</sequence>
<dbReference type="SMART" id="SM00547">
    <property type="entry name" value="ZnF_RBZ"/>
    <property type="match status" value="1"/>
</dbReference>
<dbReference type="Gene3D" id="3.30.70.330">
    <property type="match status" value="2"/>
</dbReference>
<dbReference type="GO" id="GO:0008270">
    <property type="term" value="F:zinc ion binding"/>
    <property type="evidence" value="ECO:0007669"/>
    <property type="project" value="UniProtKB-KW"/>
</dbReference>
<evidence type="ECO:0000256" key="6">
    <source>
        <dbReference type="ARBA" id="ARBA00022884"/>
    </source>
</evidence>
<dbReference type="PANTHER" id="PTHR13948:SF3">
    <property type="entry name" value="FI21118P1"/>
    <property type="match status" value="1"/>
</dbReference>
<dbReference type="InterPro" id="IPR036443">
    <property type="entry name" value="Znf_RanBP2_sf"/>
</dbReference>
<evidence type="ECO:0000313" key="15">
    <source>
        <dbReference type="Proteomes" id="UP001153712"/>
    </source>
</evidence>
<dbReference type="GO" id="GO:0005634">
    <property type="term" value="C:nucleus"/>
    <property type="evidence" value="ECO:0007669"/>
    <property type="project" value="UniProtKB-SubCell"/>
</dbReference>
<evidence type="ECO:0000313" key="14">
    <source>
        <dbReference type="EMBL" id="CAG9855434.1"/>
    </source>
</evidence>
<keyword evidence="4 9" id="KW-0863">Zinc-finger</keyword>
<feature type="domain" description="RRM" evidence="11">
    <location>
        <begin position="172"/>
        <end position="253"/>
    </location>
</feature>
<dbReference type="AlphaFoldDB" id="A0A9N9THR9"/>
<feature type="region of interest" description="Disordered" evidence="10">
    <location>
        <begin position="759"/>
        <end position="778"/>
    </location>
</feature>
<comment type="subcellular location">
    <subcellularLocation>
        <location evidence="1">Nucleus</location>
    </subcellularLocation>
</comment>
<evidence type="ECO:0000256" key="7">
    <source>
        <dbReference type="ARBA" id="ARBA00023242"/>
    </source>
</evidence>
<dbReference type="SMART" id="SM00360">
    <property type="entry name" value="RRM"/>
    <property type="match status" value="2"/>
</dbReference>
<dbReference type="Pfam" id="PF01585">
    <property type="entry name" value="G-patch"/>
    <property type="match status" value="1"/>
</dbReference>
<feature type="region of interest" description="Disordered" evidence="10">
    <location>
        <begin position="577"/>
        <end position="606"/>
    </location>
</feature>
<gene>
    <name evidence="14" type="ORF">PHYEVI_LOCUS1885</name>
</gene>
<dbReference type="Gene3D" id="4.10.1060.10">
    <property type="entry name" value="Zinc finger, RanBP2-type"/>
    <property type="match status" value="1"/>
</dbReference>
<dbReference type="Pfam" id="PF00076">
    <property type="entry name" value="RRM_1"/>
    <property type="match status" value="1"/>
</dbReference>
<evidence type="ECO:0000256" key="1">
    <source>
        <dbReference type="ARBA" id="ARBA00004123"/>
    </source>
</evidence>
<dbReference type="GO" id="GO:0003723">
    <property type="term" value="F:RNA binding"/>
    <property type="evidence" value="ECO:0007669"/>
    <property type="project" value="UniProtKB-UniRule"/>
</dbReference>
<evidence type="ECO:0000256" key="2">
    <source>
        <dbReference type="ARBA" id="ARBA00022723"/>
    </source>
</evidence>
<dbReference type="CDD" id="cd12313">
    <property type="entry name" value="RRM1_RRM2_RBM5_like"/>
    <property type="match status" value="1"/>
</dbReference>
<evidence type="ECO:0000259" key="12">
    <source>
        <dbReference type="PROSITE" id="PS50174"/>
    </source>
</evidence>
<evidence type="ECO:0000259" key="13">
    <source>
        <dbReference type="PROSITE" id="PS50199"/>
    </source>
</evidence>
<organism evidence="14 15">
    <name type="scientific">Phyllotreta striolata</name>
    <name type="common">Striped flea beetle</name>
    <name type="synonym">Crioceris striolata</name>
    <dbReference type="NCBI Taxonomy" id="444603"/>
    <lineage>
        <taxon>Eukaryota</taxon>
        <taxon>Metazoa</taxon>
        <taxon>Ecdysozoa</taxon>
        <taxon>Arthropoda</taxon>
        <taxon>Hexapoda</taxon>
        <taxon>Insecta</taxon>
        <taxon>Pterygota</taxon>
        <taxon>Neoptera</taxon>
        <taxon>Endopterygota</taxon>
        <taxon>Coleoptera</taxon>
        <taxon>Polyphaga</taxon>
        <taxon>Cucujiformia</taxon>
        <taxon>Chrysomeloidea</taxon>
        <taxon>Chrysomelidae</taxon>
        <taxon>Galerucinae</taxon>
        <taxon>Alticini</taxon>
        <taxon>Phyllotreta</taxon>
    </lineage>
</organism>
<feature type="region of interest" description="Disordered" evidence="10">
    <location>
        <begin position="1"/>
        <end position="169"/>
    </location>
</feature>
<evidence type="ECO:0000256" key="5">
    <source>
        <dbReference type="ARBA" id="ARBA00022833"/>
    </source>
</evidence>
<feature type="compositionally biased region" description="Low complexity" evidence="10">
    <location>
        <begin position="26"/>
        <end position="35"/>
    </location>
</feature>
<keyword evidence="5" id="KW-0862">Zinc</keyword>
<keyword evidence="6 8" id="KW-0694">RNA-binding</keyword>
<dbReference type="EMBL" id="OU900103">
    <property type="protein sequence ID" value="CAG9855434.1"/>
    <property type="molecule type" value="Genomic_DNA"/>
</dbReference>
<feature type="domain" description="G-patch" evidence="12">
    <location>
        <begin position="805"/>
        <end position="851"/>
    </location>
</feature>
<dbReference type="CDD" id="cd16162">
    <property type="entry name" value="OCRE_RBM5_like"/>
    <property type="match status" value="1"/>
</dbReference>
<dbReference type="SMART" id="SM00443">
    <property type="entry name" value="G_patch"/>
    <property type="match status" value="1"/>
</dbReference>
<feature type="compositionally biased region" description="Basic and acidic residues" evidence="10">
    <location>
        <begin position="115"/>
        <end position="139"/>
    </location>
</feature>
<evidence type="ECO:0000256" key="3">
    <source>
        <dbReference type="ARBA" id="ARBA00022737"/>
    </source>
</evidence>
<keyword evidence="15" id="KW-1185">Reference proteome</keyword>
<feature type="domain" description="RanBP2-type" evidence="13">
    <location>
        <begin position="266"/>
        <end position="296"/>
    </location>
</feature>
<evidence type="ECO:0000256" key="9">
    <source>
        <dbReference type="PROSITE-ProRule" id="PRU00322"/>
    </source>
</evidence>
<dbReference type="PANTHER" id="PTHR13948">
    <property type="entry name" value="RNA-BINDING PROTEIN"/>
    <property type="match status" value="1"/>
</dbReference>
<dbReference type="PROSITE" id="PS50199">
    <property type="entry name" value="ZF_RANBP2_2"/>
    <property type="match status" value="1"/>
</dbReference>
<evidence type="ECO:0008006" key="16">
    <source>
        <dbReference type="Google" id="ProtNLM"/>
    </source>
</evidence>
<evidence type="ECO:0000259" key="11">
    <source>
        <dbReference type="PROSITE" id="PS50102"/>
    </source>
</evidence>
<reference evidence="14" key="1">
    <citation type="submission" date="2022-01" db="EMBL/GenBank/DDBJ databases">
        <authorList>
            <person name="King R."/>
        </authorList>
    </citation>
    <scope>NUCLEOTIDE SEQUENCE</scope>
</reference>
<dbReference type="InterPro" id="IPR000504">
    <property type="entry name" value="RRM_dom"/>
</dbReference>
<dbReference type="GO" id="GO:0000398">
    <property type="term" value="P:mRNA splicing, via spliceosome"/>
    <property type="evidence" value="ECO:0007669"/>
    <property type="project" value="TreeGrafter"/>
</dbReference>
<dbReference type="OrthoDB" id="29221at2759"/>
<feature type="compositionally biased region" description="Basic and acidic residues" evidence="10">
    <location>
        <begin position="593"/>
        <end position="606"/>
    </location>
</feature>
<feature type="compositionally biased region" description="Basic and acidic residues" evidence="10">
    <location>
        <begin position="51"/>
        <end position="95"/>
    </location>
</feature>
<accession>A0A9N9THR9</accession>
<dbReference type="PROSITE" id="PS50174">
    <property type="entry name" value="G_PATCH"/>
    <property type="match status" value="1"/>
</dbReference>
<dbReference type="InterPro" id="IPR012677">
    <property type="entry name" value="Nucleotide-bd_a/b_plait_sf"/>
</dbReference>
<evidence type="ECO:0000256" key="10">
    <source>
        <dbReference type="SAM" id="MobiDB-lite"/>
    </source>
</evidence>
<dbReference type="SUPFAM" id="SSF90209">
    <property type="entry name" value="Ran binding protein zinc finger-like"/>
    <property type="match status" value="1"/>
</dbReference>
<keyword evidence="2" id="KW-0479">Metal-binding</keyword>
<dbReference type="PROSITE" id="PS50102">
    <property type="entry name" value="RRM"/>
    <property type="match status" value="1"/>
</dbReference>
<dbReference type="InterPro" id="IPR035979">
    <property type="entry name" value="RBD_domain_sf"/>
</dbReference>
<feature type="compositionally biased region" description="Polar residues" evidence="10">
    <location>
        <begin position="577"/>
        <end position="592"/>
    </location>
</feature>
<protein>
    <recommendedName>
        <fullName evidence="16">RNA-binding protein 5</fullName>
    </recommendedName>
</protein>
<name>A0A9N9THR9_PHYSR</name>
<dbReference type="PROSITE" id="PS01358">
    <property type="entry name" value="ZF_RANBP2_1"/>
    <property type="match status" value="1"/>
</dbReference>
<feature type="compositionally biased region" description="Basic residues" evidence="10">
    <location>
        <begin position="96"/>
        <end position="113"/>
    </location>
</feature>
<proteinExistence type="predicted"/>
<dbReference type="SUPFAM" id="SSF54928">
    <property type="entry name" value="RNA-binding domain, RBD"/>
    <property type="match status" value="1"/>
</dbReference>
<evidence type="ECO:0000256" key="8">
    <source>
        <dbReference type="PROSITE-ProRule" id="PRU00176"/>
    </source>
</evidence>
<evidence type="ECO:0000256" key="4">
    <source>
        <dbReference type="ARBA" id="ARBA00022771"/>
    </source>
</evidence>
<dbReference type="Pfam" id="PF17780">
    <property type="entry name" value="OCRE"/>
    <property type="match status" value="1"/>
</dbReference>
<dbReference type="InterPro" id="IPR001876">
    <property type="entry name" value="Znf_RanBP2"/>
</dbReference>
<keyword evidence="7" id="KW-0539">Nucleus</keyword>
<dbReference type="InterPro" id="IPR041591">
    <property type="entry name" value="OCRE"/>
</dbReference>
<feature type="region of interest" description="Disordered" evidence="10">
    <location>
        <begin position="662"/>
        <end position="702"/>
    </location>
</feature>
<dbReference type="Proteomes" id="UP001153712">
    <property type="component" value="Chromosome 10"/>
</dbReference>